<comment type="caution">
    <text evidence="1">The sequence shown here is derived from an EMBL/GenBank/DDBJ whole genome shotgun (WGS) entry which is preliminary data.</text>
</comment>
<dbReference type="EMBL" id="JASJUS010000098">
    <property type="protein sequence ID" value="MDL2082232.1"/>
    <property type="molecule type" value="Genomic_DNA"/>
</dbReference>
<organism evidence="1 2">
    <name type="scientific">Streptomyces fuscus</name>
    <dbReference type="NCBI Taxonomy" id="3048495"/>
    <lineage>
        <taxon>Bacteria</taxon>
        <taxon>Bacillati</taxon>
        <taxon>Actinomycetota</taxon>
        <taxon>Actinomycetes</taxon>
        <taxon>Kitasatosporales</taxon>
        <taxon>Streptomycetaceae</taxon>
        <taxon>Streptomyces</taxon>
    </lineage>
</organism>
<name>A0ABT7JEM4_9ACTN</name>
<evidence type="ECO:0000313" key="2">
    <source>
        <dbReference type="Proteomes" id="UP001241926"/>
    </source>
</evidence>
<feature type="non-terminal residue" evidence="1">
    <location>
        <position position="99"/>
    </location>
</feature>
<reference evidence="1 2" key="1">
    <citation type="submission" date="2023-05" db="EMBL/GenBank/DDBJ databases">
        <title>Streptomyces fuscus sp. nov., a brown-black pigment producing actinomyces isolated from dry sand of Sea duck farm.</title>
        <authorList>
            <person name="Xie J."/>
            <person name="Shen N."/>
        </authorList>
    </citation>
    <scope>NUCLEOTIDE SEQUENCE [LARGE SCALE GENOMIC DNA]</scope>
    <source>
        <strain evidence="1 2">GXMU-J15</strain>
    </source>
</reference>
<keyword evidence="2" id="KW-1185">Reference proteome</keyword>
<evidence type="ECO:0000313" key="1">
    <source>
        <dbReference type="EMBL" id="MDL2082232.1"/>
    </source>
</evidence>
<protein>
    <recommendedName>
        <fullName evidence="3">YD repeat-containing protein</fullName>
    </recommendedName>
</protein>
<sequence length="99" mass="10348">MPKADAAPGFGRALGLRRALLYDSLDRVAKRGTTAFRYDGGSNNLLGDGTTDYTRTPDGSLLASTDGTTTQWSVTDQHTDLVAGLSTDGTTVTGSTAYD</sequence>
<gene>
    <name evidence="1" type="ORF">QNN03_38100</name>
</gene>
<dbReference type="Proteomes" id="UP001241926">
    <property type="component" value="Unassembled WGS sequence"/>
</dbReference>
<accession>A0ABT7JEM4</accession>
<dbReference type="RefSeq" id="WP_285437294.1">
    <property type="nucleotide sequence ID" value="NZ_JASJUS010000098.1"/>
</dbReference>
<evidence type="ECO:0008006" key="3">
    <source>
        <dbReference type="Google" id="ProtNLM"/>
    </source>
</evidence>
<proteinExistence type="predicted"/>